<organism evidence="2 3">
    <name type="scientific">Massilia pinisoli</name>
    <dbReference type="NCBI Taxonomy" id="1772194"/>
    <lineage>
        <taxon>Bacteria</taxon>
        <taxon>Pseudomonadati</taxon>
        <taxon>Pseudomonadota</taxon>
        <taxon>Betaproteobacteria</taxon>
        <taxon>Burkholderiales</taxon>
        <taxon>Oxalobacteraceae</taxon>
        <taxon>Telluria group</taxon>
        <taxon>Massilia</taxon>
    </lineage>
</organism>
<keyword evidence="3" id="KW-1185">Reference proteome</keyword>
<dbReference type="EMBL" id="JANUGW010000025">
    <property type="protein sequence ID" value="MCS0584845.1"/>
    <property type="molecule type" value="Genomic_DNA"/>
</dbReference>
<reference evidence="2 3" key="1">
    <citation type="submission" date="2022-08" db="EMBL/GenBank/DDBJ databases">
        <title>Reclassification of Massilia species as members of the genera Telluria, Duganella, Pseudoduganella, Mokoshia gen. nov. and Zemynaea gen. nov. using orthogonal and non-orthogonal genome-based approaches.</title>
        <authorList>
            <person name="Bowman J.P."/>
        </authorList>
    </citation>
    <scope>NUCLEOTIDE SEQUENCE [LARGE SCALE GENOMIC DNA]</scope>
    <source>
        <strain evidence="2 3">JCM 31316</strain>
    </source>
</reference>
<dbReference type="RefSeq" id="WP_258819389.1">
    <property type="nucleotide sequence ID" value="NZ_JANUGW010000025.1"/>
</dbReference>
<evidence type="ECO:0000313" key="2">
    <source>
        <dbReference type="EMBL" id="MCS0584845.1"/>
    </source>
</evidence>
<keyword evidence="1" id="KW-0732">Signal</keyword>
<dbReference type="Proteomes" id="UP001204151">
    <property type="component" value="Unassembled WGS sequence"/>
</dbReference>
<comment type="caution">
    <text evidence="2">The sequence shown here is derived from an EMBL/GenBank/DDBJ whole genome shotgun (WGS) entry which is preliminary data.</text>
</comment>
<gene>
    <name evidence="2" type="ORF">NX784_24975</name>
</gene>
<protein>
    <recommendedName>
        <fullName evidence="4">Lipoprotein</fullName>
    </recommendedName>
</protein>
<evidence type="ECO:0008006" key="4">
    <source>
        <dbReference type="Google" id="ProtNLM"/>
    </source>
</evidence>
<accession>A0ABT1ZY78</accession>
<feature type="signal peptide" evidence="1">
    <location>
        <begin position="1"/>
        <end position="26"/>
    </location>
</feature>
<feature type="chain" id="PRO_5045602713" description="Lipoprotein" evidence="1">
    <location>
        <begin position="27"/>
        <end position="142"/>
    </location>
</feature>
<proteinExistence type="predicted"/>
<sequence length="142" mass="15750">MRRKVGLLVRALVVCSAIGNAVPATAASCVPPDAAERAKKEFSGGSLVRLPELSKRKVLGTWLRRPGETTSIEKVGNRYFMVSRNRFCDTGSVGWPLTKHGEQYLDENRDQYRVLRDGQLGVFDDQGPVEKYKANEGVWPNG</sequence>
<name>A0ABT1ZY78_9BURK</name>
<evidence type="ECO:0000313" key="3">
    <source>
        <dbReference type="Proteomes" id="UP001204151"/>
    </source>
</evidence>
<dbReference type="PROSITE" id="PS51257">
    <property type="entry name" value="PROKAR_LIPOPROTEIN"/>
    <property type="match status" value="1"/>
</dbReference>
<evidence type="ECO:0000256" key="1">
    <source>
        <dbReference type="SAM" id="SignalP"/>
    </source>
</evidence>